<dbReference type="InterPro" id="IPR016694">
    <property type="entry name" value="UCP017292"/>
</dbReference>
<dbReference type="Proteomes" id="UP000824151">
    <property type="component" value="Unassembled WGS sequence"/>
</dbReference>
<dbReference type="GO" id="GO:0008270">
    <property type="term" value="F:zinc ion binding"/>
    <property type="evidence" value="ECO:0007669"/>
    <property type="project" value="UniProtKB-KW"/>
</dbReference>
<dbReference type="AlphaFoldDB" id="A0A9D1UUE5"/>
<evidence type="ECO:0000256" key="3">
    <source>
        <dbReference type="ARBA" id="ARBA00022833"/>
    </source>
</evidence>
<dbReference type="PROSITE" id="PS51266">
    <property type="entry name" value="ZF_CHY"/>
    <property type="match status" value="1"/>
</dbReference>
<reference evidence="5" key="1">
    <citation type="journal article" date="2021" name="PeerJ">
        <title>Extensive microbial diversity within the chicken gut microbiome revealed by metagenomics and culture.</title>
        <authorList>
            <person name="Gilroy R."/>
            <person name="Ravi A."/>
            <person name="Getino M."/>
            <person name="Pursley I."/>
            <person name="Horton D.L."/>
            <person name="Alikhan N.F."/>
            <person name="Baker D."/>
            <person name="Gharbi K."/>
            <person name="Hall N."/>
            <person name="Watson M."/>
            <person name="Adriaenssens E.M."/>
            <person name="Foster-Nyarko E."/>
            <person name="Jarju S."/>
            <person name="Secka A."/>
            <person name="Antonio M."/>
            <person name="Oren A."/>
            <person name="Chaudhuri R.R."/>
            <person name="La Ragione R."/>
            <person name="Hildebrand F."/>
            <person name="Pallen M.J."/>
        </authorList>
    </citation>
    <scope>NUCLEOTIDE SEQUENCE</scope>
    <source>
        <strain evidence="5">ChiHejej3B27-3195</strain>
    </source>
</reference>
<keyword evidence="1" id="KW-0479">Metal-binding</keyword>
<dbReference type="InterPro" id="IPR008913">
    <property type="entry name" value="Znf_CHY"/>
</dbReference>
<dbReference type="PANTHER" id="PTHR28082:SF1">
    <property type="entry name" value="HELPER OF TIM PROTEIN 13"/>
    <property type="match status" value="1"/>
</dbReference>
<dbReference type="InterPro" id="IPR052604">
    <property type="entry name" value="Mito_Tim_assembly_helper"/>
</dbReference>
<protein>
    <recommendedName>
        <fullName evidence="4">CHY-type domain-containing protein</fullName>
    </recommendedName>
</protein>
<name>A0A9D1UUE5_9MICC</name>
<organism evidence="5 6">
    <name type="scientific">Candidatus Nesterenkonia stercoripullorum</name>
    <dbReference type="NCBI Taxonomy" id="2838701"/>
    <lineage>
        <taxon>Bacteria</taxon>
        <taxon>Bacillati</taxon>
        <taxon>Actinomycetota</taxon>
        <taxon>Actinomycetes</taxon>
        <taxon>Micrococcales</taxon>
        <taxon>Micrococcaceae</taxon>
        <taxon>Nesterenkonia</taxon>
    </lineage>
</organism>
<dbReference type="SUPFAM" id="SSF161219">
    <property type="entry name" value="CHY zinc finger-like"/>
    <property type="match status" value="1"/>
</dbReference>
<gene>
    <name evidence="5" type="ORF">H9871_10735</name>
</gene>
<evidence type="ECO:0000256" key="1">
    <source>
        <dbReference type="ARBA" id="ARBA00022723"/>
    </source>
</evidence>
<sequence length="109" mass="12599">MGRSEEIHLLGPVLDSQGRCIHYHGEADVVAIQFYCCMEWYPCIRCHEERADHMVQVWPRPQRPERALWCGQCRTTLSIAEYLQAAQCPACQAPFNPGCASHHHLYFEL</sequence>
<evidence type="ECO:0000313" key="6">
    <source>
        <dbReference type="Proteomes" id="UP000824151"/>
    </source>
</evidence>
<dbReference type="InterPro" id="IPR037274">
    <property type="entry name" value="Znf_CHY_sf"/>
</dbReference>
<keyword evidence="3" id="KW-0862">Zinc</keyword>
<evidence type="ECO:0000256" key="2">
    <source>
        <dbReference type="ARBA" id="ARBA00022771"/>
    </source>
</evidence>
<comment type="caution">
    <text evidence="5">The sequence shown here is derived from an EMBL/GenBank/DDBJ whole genome shotgun (WGS) entry which is preliminary data.</text>
</comment>
<proteinExistence type="predicted"/>
<dbReference type="EMBL" id="DXGD01000394">
    <property type="protein sequence ID" value="HIX00604.1"/>
    <property type="molecule type" value="Genomic_DNA"/>
</dbReference>
<reference evidence="5" key="2">
    <citation type="submission" date="2021-04" db="EMBL/GenBank/DDBJ databases">
        <authorList>
            <person name="Gilroy R."/>
        </authorList>
    </citation>
    <scope>NUCLEOTIDE SEQUENCE</scope>
    <source>
        <strain evidence="5">ChiHejej3B27-3195</strain>
    </source>
</reference>
<dbReference type="PANTHER" id="PTHR28082">
    <property type="entry name" value="ZINC FINGER PROTEIN"/>
    <property type="match status" value="1"/>
</dbReference>
<dbReference type="PIRSF" id="PIRSF017292">
    <property type="entry name" value="UCP017292_Znf_CHY"/>
    <property type="match status" value="1"/>
</dbReference>
<accession>A0A9D1UUE5</accession>
<evidence type="ECO:0000313" key="5">
    <source>
        <dbReference type="EMBL" id="HIX00604.1"/>
    </source>
</evidence>
<feature type="domain" description="CHY-type" evidence="4">
    <location>
        <begin position="13"/>
        <end position="93"/>
    </location>
</feature>
<dbReference type="GO" id="GO:0045041">
    <property type="term" value="P:protein import into mitochondrial intermembrane space"/>
    <property type="evidence" value="ECO:0007669"/>
    <property type="project" value="TreeGrafter"/>
</dbReference>
<keyword evidence="2" id="KW-0863">Zinc-finger</keyword>
<evidence type="ECO:0000259" key="4">
    <source>
        <dbReference type="PROSITE" id="PS51266"/>
    </source>
</evidence>
<dbReference type="Pfam" id="PF05495">
    <property type="entry name" value="zf-CHY"/>
    <property type="match status" value="1"/>
</dbReference>